<comment type="caution">
    <text evidence="2">The sequence shown here is derived from an EMBL/GenBank/DDBJ whole genome shotgun (WGS) entry which is preliminary data.</text>
</comment>
<keyword evidence="1" id="KW-0472">Membrane</keyword>
<accession>A0ABU2Y5J8</accession>
<evidence type="ECO:0000313" key="3">
    <source>
        <dbReference type="Proteomes" id="UP001252186"/>
    </source>
</evidence>
<feature type="transmembrane region" description="Helical" evidence="1">
    <location>
        <begin position="164"/>
        <end position="181"/>
    </location>
</feature>
<feature type="transmembrane region" description="Helical" evidence="1">
    <location>
        <begin position="120"/>
        <end position="143"/>
    </location>
</feature>
<evidence type="ECO:0000313" key="2">
    <source>
        <dbReference type="EMBL" id="MDT0553456.1"/>
    </source>
</evidence>
<organism evidence="2 3">
    <name type="scientific">Urechidicola vernalis</name>
    <dbReference type="NCBI Taxonomy" id="3075600"/>
    <lineage>
        <taxon>Bacteria</taxon>
        <taxon>Pseudomonadati</taxon>
        <taxon>Bacteroidota</taxon>
        <taxon>Flavobacteriia</taxon>
        <taxon>Flavobacteriales</taxon>
        <taxon>Flavobacteriaceae</taxon>
        <taxon>Urechidicola</taxon>
    </lineage>
</organism>
<feature type="transmembrane region" description="Helical" evidence="1">
    <location>
        <begin position="86"/>
        <end position="105"/>
    </location>
</feature>
<evidence type="ECO:0008006" key="4">
    <source>
        <dbReference type="Google" id="ProtNLM"/>
    </source>
</evidence>
<keyword evidence="1" id="KW-1133">Transmembrane helix</keyword>
<sequence length="217" mass="24705">MKTSLPQEQNFAGKIILTTSIFSLLYAITRYHVFGNVPWNDFPFFILNKAISLAAFIMLTFNFSIGPLKNLGLNVSEGWLNARQTLGMTGFLYVLVHVLMSFMIFKPEIFGKFFEEDGSLTLFAGLSMLGGIFAFVVLWAYNLSFKTTMKEDAKFMRFITSRKFLLVALLFSLAHIFFMGYEGWLKPSDWHGGMPPISLVAFTFFAICYIINLIGRK</sequence>
<protein>
    <recommendedName>
        <fullName evidence="4">Ferric oxidoreductase domain-containing protein</fullName>
    </recommendedName>
</protein>
<name>A0ABU2Y5J8_9FLAO</name>
<reference evidence="2 3" key="1">
    <citation type="submission" date="2023-09" db="EMBL/GenBank/DDBJ databases">
        <authorList>
            <person name="Rey-Velasco X."/>
        </authorList>
    </citation>
    <scope>NUCLEOTIDE SEQUENCE [LARGE SCALE GENOMIC DNA]</scope>
    <source>
        <strain evidence="2 3">P050</strain>
    </source>
</reference>
<dbReference type="EMBL" id="JAVRHV010000004">
    <property type="protein sequence ID" value="MDT0553456.1"/>
    <property type="molecule type" value="Genomic_DNA"/>
</dbReference>
<feature type="transmembrane region" description="Helical" evidence="1">
    <location>
        <begin position="45"/>
        <end position="65"/>
    </location>
</feature>
<keyword evidence="3" id="KW-1185">Reference proteome</keyword>
<dbReference type="Proteomes" id="UP001252186">
    <property type="component" value="Unassembled WGS sequence"/>
</dbReference>
<keyword evidence="1" id="KW-0812">Transmembrane</keyword>
<proteinExistence type="predicted"/>
<dbReference type="RefSeq" id="WP_311593475.1">
    <property type="nucleotide sequence ID" value="NZ_JAVRHV010000004.1"/>
</dbReference>
<evidence type="ECO:0000256" key="1">
    <source>
        <dbReference type="SAM" id="Phobius"/>
    </source>
</evidence>
<gene>
    <name evidence="2" type="ORF">RM519_09390</name>
</gene>
<feature type="transmembrane region" description="Helical" evidence="1">
    <location>
        <begin position="193"/>
        <end position="214"/>
    </location>
</feature>
<feature type="transmembrane region" description="Helical" evidence="1">
    <location>
        <begin position="12"/>
        <end position="33"/>
    </location>
</feature>